<evidence type="ECO:0000313" key="3">
    <source>
        <dbReference type="Proteomes" id="UP001218188"/>
    </source>
</evidence>
<sequence length="194" mass="21437">MWWNLPRWKVREKEGCQHAPYAVPNLLLVGIGQCQGGFPSLLKTICSVKVDVVDGISISMFGGGATLLGRGKQVWRKVNHQGDGDHIWVRIVGNLTVVRCNRTAARQKKTSHQTIEHHATKSHPAVNVFSQTVRVRRGSGSGRRWDPICKEAMNKKAHCSRRSQPKPATMAGGYLLGTHGGYKPQKIRESLALG</sequence>
<evidence type="ECO:0000256" key="1">
    <source>
        <dbReference type="SAM" id="MobiDB-lite"/>
    </source>
</evidence>
<feature type="region of interest" description="Disordered" evidence="1">
    <location>
        <begin position="157"/>
        <end position="179"/>
    </location>
</feature>
<name>A0AAD6TLU9_9AGAR</name>
<dbReference type="EMBL" id="JARJCM010000003">
    <property type="protein sequence ID" value="KAJ7046182.1"/>
    <property type="molecule type" value="Genomic_DNA"/>
</dbReference>
<gene>
    <name evidence="2" type="ORF">C8F04DRAFT_1173142</name>
</gene>
<proteinExistence type="predicted"/>
<reference evidence="2" key="1">
    <citation type="submission" date="2023-03" db="EMBL/GenBank/DDBJ databases">
        <title>Massive genome expansion in bonnet fungi (Mycena s.s.) driven by repeated elements and novel gene families across ecological guilds.</title>
        <authorList>
            <consortium name="Lawrence Berkeley National Laboratory"/>
            <person name="Harder C.B."/>
            <person name="Miyauchi S."/>
            <person name="Viragh M."/>
            <person name="Kuo A."/>
            <person name="Thoen E."/>
            <person name="Andreopoulos B."/>
            <person name="Lu D."/>
            <person name="Skrede I."/>
            <person name="Drula E."/>
            <person name="Henrissat B."/>
            <person name="Morin E."/>
            <person name="Kohler A."/>
            <person name="Barry K."/>
            <person name="LaButti K."/>
            <person name="Morin E."/>
            <person name="Salamov A."/>
            <person name="Lipzen A."/>
            <person name="Mereny Z."/>
            <person name="Hegedus B."/>
            <person name="Baldrian P."/>
            <person name="Stursova M."/>
            <person name="Weitz H."/>
            <person name="Taylor A."/>
            <person name="Grigoriev I.V."/>
            <person name="Nagy L.G."/>
            <person name="Martin F."/>
            <person name="Kauserud H."/>
        </authorList>
    </citation>
    <scope>NUCLEOTIDE SEQUENCE</scope>
    <source>
        <strain evidence="2">CBHHK200</strain>
    </source>
</reference>
<comment type="caution">
    <text evidence="2">The sequence shown here is derived from an EMBL/GenBank/DDBJ whole genome shotgun (WGS) entry which is preliminary data.</text>
</comment>
<evidence type="ECO:0000313" key="2">
    <source>
        <dbReference type="EMBL" id="KAJ7046182.1"/>
    </source>
</evidence>
<dbReference type="AlphaFoldDB" id="A0AAD6TLU9"/>
<dbReference type="Proteomes" id="UP001218188">
    <property type="component" value="Unassembled WGS sequence"/>
</dbReference>
<protein>
    <submittedName>
        <fullName evidence="2">Uncharacterized protein</fullName>
    </submittedName>
</protein>
<keyword evidence="3" id="KW-1185">Reference proteome</keyword>
<organism evidence="2 3">
    <name type="scientific">Mycena alexandri</name>
    <dbReference type="NCBI Taxonomy" id="1745969"/>
    <lineage>
        <taxon>Eukaryota</taxon>
        <taxon>Fungi</taxon>
        <taxon>Dikarya</taxon>
        <taxon>Basidiomycota</taxon>
        <taxon>Agaricomycotina</taxon>
        <taxon>Agaricomycetes</taxon>
        <taxon>Agaricomycetidae</taxon>
        <taxon>Agaricales</taxon>
        <taxon>Marasmiineae</taxon>
        <taxon>Mycenaceae</taxon>
        <taxon>Mycena</taxon>
    </lineage>
</organism>
<accession>A0AAD6TLU9</accession>